<evidence type="ECO:0000313" key="3">
    <source>
        <dbReference type="EMBL" id="BBU47777.1"/>
    </source>
</evidence>
<protein>
    <recommendedName>
        <fullName evidence="1">Transposase IS4-like domain-containing protein</fullName>
    </recommendedName>
</protein>
<name>A0A809S0Z3_9BACT</name>
<dbReference type="KEGG" id="mfel:JPM2_1260"/>
<dbReference type="KEGG" id="mfel:JPM2_4700"/>
<proteinExistence type="predicted"/>
<evidence type="ECO:0000259" key="1">
    <source>
        <dbReference type="Pfam" id="PF01609"/>
    </source>
</evidence>
<dbReference type="EMBL" id="AP022325">
    <property type="protein sequence ID" value="BBU47433.1"/>
    <property type="molecule type" value="Genomic_DNA"/>
</dbReference>
<reference evidence="3 4" key="1">
    <citation type="submission" date="2020-01" db="EMBL/GenBank/DDBJ databases">
        <title>Complete genome sequence of Mycoplasma felis strain Myco-2.</title>
        <authorList>
            <person name="Kinoshita Y."/>
            <person name="Niwa H."/>
            <person name="Uchida-Fujii E."/>
            <person name="Nukada T."/>
        </authorList>
    </citation>
    <scope>NUCLEOTIDE SEQUENCE [LARGE SCALE GENOMIC DNA]</scope>
    <source>
        <strain evidence="3 4">Myco-2</strain>
    </source>
</reference>
<gene>
    <name evidence="2" type="ORF">JPM2_1260</name>
    <name evidence="3" type="ORF">JPM2_4700</name>
</gene>
<dbReference type="AlphaFoldDB" id="A0A809S0Z3"/>
<feature type="domain" description="Transposase IS4-like" evidence="1">
    <location>
        <begin position="178"/>
        <end position="292"/>
    </location>
</feature>
<dbReference type="Proteomes" id="UP000464317">
    <property type="component" value="Chromosome"/>
</dbReference>
<accession>A0A809S0Z3</accession>
<dbReference type="GO" id="GO:0004803">
    <property type="term" value="F:transposase activity"/>
    <property type="evidence" value="ECO:0007669"/>
    <property type="project" value="InterPro"/>
</dbReference>
<sequence length="302" mass="35122">MLYNTSGKNTVYKNIGYFDNSGSYRKNVKILGLGNSLYLKEINPDYEKIIKRIITKYDERVNVTYLKTEIFDALKYGETGTKTIFCGGEIINKFIDKNNLFKNFSFGKTKGMIDILKYQITNRIVNPGSILNSYLNKEKTEIDLNYSKNSFYRSLEVLLKNKNEIIKNMNEIRSNKTKKEEVFFDSTTIYFESFQREGLRIPGYSKDGKFKEDQIVMGMACDINGIPIFYKVFPGNTADVKTLIPFFNEFKLLFPDKKIIVVADRGMSSAENIKFLERNQIDFLISYRAKVASKKYKEYLLN</sequence>
<dbReference type="PANTHER" id="PTHR34614:SF2">
    <property type="entry name" value="TRANSPOSASE IS4-LIKE DOMAIN-CONTAINING PROTEIN"/>
    <property type="match status" value="1"/>
</dbReference>
<dbReference type="EMBL" id="AP022325">
    <property type="protein sequence ID" value="BBU47777.1"/>
    <property type="molecule type" value="Genomic_DNA"/>
</dbReference>
<keyword evidence="4" id="KW-1185">Reference proteome</keyword>
<dbReference type="GO" id="GO:0003677">
    <property type="term" value="F:DNA binding"/>
    <property type="evidence" value="ECO:0007669"/>
    <property type="project" value="InterPro"/>
</dbReference>
<dbReference type="Pfam" id="PF01609">
    <property type="entry name" value="DDE_Tnp_1"/>
    <property type="match status" value="1"/>
</dbReference>
<organism evidence="3 4">
    <name type="scientific">Mycoplasmopsis felis</name>
    <dbReference type="NCBI Taxonomy" id="33923"/>
    <lineage>
        <taxon>Bacteria</taxon>
        <taxon>Bacillati</taxon>
        <taxon>Mycoplasmatota</taxon>
        <taxon>Mycoplasmoidales</taxon>
        <taxon>Metamycoplasmataceae</taxon>
        <taxon>Mycoplasmopsis</taxon>
    </lineage>
</organism>
<dbReference type="PANTHER" id="PTHR34614">
    <property type="match status" value="1"/>
</dbReference>
<dbReference type="InterPro" id="IPR047654">
    <property type="entry name" value="IS1634_transpos"/>
</dbReference>
<dbReference type="InterPro" id="IPR002559">
    <property type="entry name" value="Transposase_11"/>
</dbReference>
<evidence type="ECO:0000313" key="4">
    <source>
        <dbReference type="Proteomes" id="UP000464317"/>
    </source>
</evidence>
<dbReference type="NCBIfam" id="NF033559">
    <property type="entry name" value="transpos_IS1634"/>
    <property type="match status" value="1"/>
</dbReference>
<dbReference type="GO" id="GO:0006313">
    <property type="term" value="P:DNA transposition"/>
    <property type="evidence" value="ECO:0007669"/>
    <property type="project" value="InterPro"/>
</dbReference>
<evidence type="ECO:0000313" key="2">
    <source>
        <dbReference type="EMBL" id="BBU47433.1"/>
    </source>
</evidence>